<dbReference type="EMBL" id="DRTB01000224">
    <property type="protein sequence ID" value="HHE05009.1"/>
    <property type="molecule type" value="Genomic_DNA"/>
</dbReference>
<keyword evidence="5" id="KW-0133">Cell shape</keyword>
<dbReference type="GO" id="GO:0015648">
    <property type="term" value="F:lipid-linked peptidoglycan transporter activity"/>
    <property type="evidence" value="ECO:0007669"/>
    <property type="project" value="TreeGrafter"/>
</dbReference>
<feature type="transmembrane region" description="Helical" evidence="16">
    <location>
        <begin position="340"/>
        <end position="361"/>
    </location>
</feature>
<feature type="transmembrane region" description="Helical" evidence="16">
    <location>
        <begin position="16"/>
        <end position="38"/>
    </location>
</feature>
<evidence type="ECO:0000256" key="12">
    <source>
        <dbReference type="ARBA" id="ARBA00041185"/>
    </source>
</evidence>
<keyword evidence="4 16" id="KW-0812">Transmembrane</keyword>
<comment type="caution">
    <text evidence="17">The sequence shown here is derived from an EMBL/GenBank/DDBJ whole genome shotgun (WGS) entry which is preliminary data.</text>
</comment>
<evidence type="ECO:0000256" key="2">
    <source>
        <dbReference type="ARBA" id="ARBA00022676"/>
    </source>
</evidence>
<evidence type="ECO:0000256" key="9">
    <source>
        <dbReference type="ARBA" id="ARBA00032370"/>
    </source>
</evidence>
<dbReference type="GO" id="GO:0009252">
    <property type="term" value="P:peptidoglycan biosynthetic process"/>
    <property type="evidence" value="ECO:0007669"/>
    <property type="project" value="UniProtKB-KW"/>
</dbReference>
<dbReference type="GO" id="GO:0008360">
    <property type="term" value="P:regulation of cell shape"/>
    <property type="evidence" value="ECO:0007669"/>
    <property type="project" value="UniProtKB-KW"/>
</dbReference>
<protein>
    <recommendedName>
        <fullName evidence="12">Probable peptidoglycan glycosyltransferase FtsW</fullName>
        <ecNumber evidence="14">2.4.99.28</ecNumber>
    </recommendedName>
    <alternativeName>
        <fullName evidence="13">Cell division protein FtsW</fullName>
    </alternativeName>
    <alternativeName>
        <fullName evidence="10">Cell wall polymerase</fullName>
    </alternativeName>
    <alternativeName>
        <fullName evidence="9">Peptidoglycan polymerase</fullName>
    </alternativeName>
</protein>
<name>A0A7C5HJT7_UNCW3</name>
<dbReference type="InterPro" id="IPR001182">
    <property type="entry name" value="FtsW/RodA"/>
</dbReference>
<comment type="catalytic activity">
    <reaction evidence="15">
        <text>[GlcNAc-(1-&gt;4)-Mur2Ac(oyl-L-Ala-gamma-D-Glu-L-Lys-D-Ala-D-Ala)](n)-di-trans,octa-cis-undecaprenyl diphosphate + beta-D-GlcNAc-(1-&gt;4)-Mur2Ac(oyl-L-Ala-gamma-D-Glu-L-Lys-D-Ala-D-Ala)-di-trans,octa-cis-undecaprenyl diphosphate = [GlcNAc-(1-&gt;4)-Mur2Ac(oyl-L-Ala-gamma-D-Glu-L-Lys-D-Ala-D-Ala)](n+1)-di-trans,octa-cis-undecaprenyl diphosphate + di-trans,octa-cis-undecaprenyl diphosphate + H(+)</text>
        <dbReference type="Rhea" id="RHEA:23708"/>
        <dbReference type="Rhea" id="RHEA-COMP:9602"/>
        <dbReference type="Rhea" id="RHEA-COMP:9603"/>
        <dbReference type="ChEBI" id="CHEBI:15378"/>
        <dbReference type="ChEBI" id="CHEBI:58405"/>
        <dbReference type="ChEBI" id="CHEBI:60033"/>
        <dbReference type="ChEBI" id="CHEBI:78435"/>
        <dbReference type="EC" id="2.4.99.28"/>
    </reaction>
</comment>
<reference evidence="17" key="1">
    <citation type="journal article" date="2020" name="mSystems">
        <title>Genome- and Community-Level Interaction Insights into Carbon Utilization and Element Cycling Functions of Hydrothermarchaeota in Hydrothermal Sediment.</title>
        <authorList>
            <person name="Zhou Z."/>
            <person name="Liu Y."/>
            <person name="Xu W."/>
            <person name="Pan J."/>
            <person name="Luo Z.H."/>
            <person name="Li M."/>
        </authorList>
    </citation>
    <scope>NUCLEOTIDE SEQUENCE [LARGE SCALE GENOMIC DNA]</scope>
    <source>
        <strain evidence="17">HyVt-74</strain>
    </source>
</reference>
<feature type="transmembrane region" description="Helical" evidence="16">
    <location>
        <begin position="304"/>
        <end position="328"/>
    </location>
</feature>
<feature type="transmembrane region" description="Helical" evidence="16">
    <location>
        <begin position="192"/>
        <end position="211"/>
    </location>
</feature>
<dbReference type="PANTHER" id="PTHR30474:SF2">
    <property type="entry name" value="PEPTIDOGLYCAN GLYCOSYLTRANSFERASE FTSW-RELATED"/>
    <property type="match status" value="1"/>
</dbReference>
<organism evidence="17">
    <name type="scientific">candidate division WOR-3 bacterium</name>
    <dbReference type="NCBI Taxonomy" id="2052148"/>
    <lineage>
        <taxon>Bacteria</taxon>
        <taxon>Bacteria division WOR-3</taxon>
    </lineage>
</organism>
<evidence type="ECO:0000256" key="11">
    <source>
        <dbReference type="ARBA" id="ARBA00038053"/>
    </source>
</evidence>
<evidence type="ECO:0000256" key="15">
    <source>
        <dbReference type="ARBA" id="ARBA00049902"/>
    </source>
</evidence>
<dbReference type="AlphaFoldDB" id="A0A7C5HJT7"/>
<comment type="subcellular location">
    <subcellularLocation>
        <location evidence="1">Membrane</location>
        <topology evidence="1">Multi-pass membrane protein</topology>
    </subcellularLocation>
</comment>
<evidence type="ECO:0000256" key="14">
    <source>
        <dbReference type="ARBA" id="ARBA00044770"/>
    </source>
</evidence>
<feature type="transmembrane region" description="Helical" evidence="16">
    <location>
        <begin position="50"/>
        <end position="69"/>
    </location>
</feature>
<evidence type="ECO:0000256" key="16">
    <source>
        <dbReference type="SAM" id="Phobius"/>
    </source>
</evidence>
<evidence type="ECO:0000256" key="8">
    <source>
        <dbReference type="ARBA" id="ARBA00023136"/>
    </source>
</evidence>
<keyword evidence="7 16" id="KW-1133">Transmembrane helix</keyword>
<gene>
    <name evidence="17" type="ORF">ENL19_02980</name>
</gene>
<evidence type="ECO:0000256" key="7">
    <source>
        <dbReference type="ARBA" id="ARBA00022989"/>
    </source>
</evidence>
<evidence type="ECO:0000256" key="4">
    <source>
        <dbReference type="ARBA" id="ARBA00022692"/>
    </source>
</evidence>
<evidence type="ECO:0000256" key="6">
    <source>
        <dbReference type="ARBA" id="ARBA00022984"/>
    </source>
</evidence>
<dbReference type="GO" id="GO:0008955">
    <property type="term" value="F:peptidoglycan glycosyltransferase activity"/>
    <property type="evidence" value="ECO:0007669"/>
    <property type="project" value="UniProtKB-EC"/>
</dbReference>
<proteinExistence type="inferred from homology"/>
<accession>A0A7C5HJT7</accession>
<comment type="similarity">
    <text evidence="11">Belongs to the SEDS family. FtsW subfamily.</text>
</comment>
<keyword evidence="6" id="KW-0573">Peptidoglycan synthesis</keyword>
<evidence type="ECO:0000256" key="3">
    <source>
        <dbReference type="ARBA" id="ARBA00022679"/>
    </source>
</evidence>
<evidence type="ECO:0000256" key="13">
    <source>
        <dbReference type="ARBA" id="ARBA00041418"/>
    </source>
</evidence>
<dbReference type="PANTHER" id="PTHR30474">
    <property type="entry name" value="CELL CYCLE PROTEIN"/>
    <property type="match status" value="1"/>
</dbReference>
<feature type="transmembrane region" description="Helical" evidence="16">
    <location>
        <begin position="75"/>
        <end position="97"/>
    </location>
</feature>
<keyword evidence="2" id="KW-0328">Glycosyltransferase</keyword>
<evidence type="ECO:0000313" key="17">
    <source>
        <dbReference type="EMBL" id="HHE05009.1"/>
    </source>
</evidence>
<dbReference type="Pfam" id="PF01098">
    <property type="entry name" value="FTSW_RODA_SPOVE"/>
    <property type="match status" value="1"/>
</dbReference>
<evidence type="ECO:0000256" key="10">
    <source>
        <dbReference type="ARBA" id="ARBA00033270"/>
    </source>
</evidence>
<dbReference type="EC" id="2.4.99.28" evidence="14"/>
<evidence type="ECO:0000256" key="5">
    <source>
        <dbReference type="ARBA" id="ARBA00022960"/>
    </source>
</evidence>
<dbReference type="Proteomes" id="UP000886110">
    <property type="component" value="Unassembled WGS sequence"/>
</dbReference>
<dbReference type="GO" id="GO:0032153">
    <property type="term" value="C:cell division site"/>
    <property type="evidence" value="ECO:0007669"/>
    <property type="project" value="TreeGrafter"/>
</dbReference>
<dbReference type="GO" id="GO:0051301">
    <property type="term" value="P:cell division"/>
    <property type="evidence" value="ECO:0007669"/>
    <property type="project" value="InterPro"/>
</dbReference>
<keyword evidence="3" id="KW-0808">Transferase</keyword>
<feature type="transmembrane region" description="Helical" evidence="16">
    <location>
        <begin position="147"/>
        <end position="180"/>
    </location>
</feature>
<evidence type="ECO:0000256" key="1">
    <source>
        <dbReference type="ARBA" id="ARBA00004141"/>
    </source>
</evidence>
<dbReference type="InterPro" id="IPR018365">
    <property type="entry name" value="Cell_cycle_FtsW-rel_CS"/>
</dbReference>
<keyword evidence="8 16" id="KW-0472">Membrane</keyword>
<dbReference type="GO" id="GO:0005886">
    <property type="term" value="C:plasma membrane"/>
    <property type="evidence" value="ECO:0007669"/>
    <property type="project" value="TreeGrafter"/>
</dbReference>
<feature type="transmembrane region" description="Helical" evidence="16">
    <location>
        <begin position="271"/>
        <end position="288"/>
    </location>
</feature>
<sequence length="366" mass="40653">MNNRTLDNITWRVNNLLFVSVVVLLFFGAIAVDSASMLPYLRFGRGEFSFFFKHLISILLGLFTGGLVLVQKYKFYIKGVFIHILNILTFLLLILVYKFPARNGAHRWIEFHGYTFQPSELAKLTLILTLAYILGREGKNYKDEREAIIYSIVMIGLVVAEPDFGTAFFMTILAVLIFYIAGMKMGKIAKASAVIAIIAAIFIVLPTGRHFRARASAFLNDKNAIHQRNQALIALGSGGITGRSPGESLQKFLYLPEAHSDFVFSILGEELGVWATILVVLGFIGIAFSGKKIGDSARDKRSKLIAYGIASGIIIQAFINISVNVGIFPPKGIPLPFMSYGGSSMLISLLMVSILMHIWVWRRDET</sequence>
<dbReference type="PROSITE" id="PS00428">
    <property type="entry name" value="FTSW_RODA_SPOVE"/>
    <property type="match status" value="1"/>
</dbReference>